<feature type="region of interest" description="Disordered" evidence="1">
    <location>
        <begin position="24"/>
        <end position="80"/>
    </location>
</feature>
<accession>A0AAV1N0W2</accession>
<gene>
    <name evidence="2" type="ORF">FSCOSCO3_A031792</name>
</gene>
<dbReference type="EMBL" id="CAWUFR010000009">
    <property type="protein sequence ID" value="CAK6952382.1"/>
    <property type="molecule type" value="Genomic_DNA"/>
</dbReference>
<keyword evidence="3" id="KW-1185">Reference proteome</keyword>
<evidence type="ECO:0000256" key="1">
    <source>
        <dbReference type="SAM" id="MobiDB-lite"/>
    </source>
</evidence>
<proteinExistence type="predicted"/>
<protein>
    <submittedName>
        <fullName evidence="2">Uncharacterized protein</fullName>
    </submittedName>
</protein>
<dbReference type="AlphaFoldDB" id="A0AAV1N0W2"/>
<dbReference type="Proteomes" id="UP001314229">
    <property type="component" value="Unassembled WGS sequence"/>
</dbReference>
<evidence type="ECO:0000313" key="2">
    <source>
        <dbReference type="EMBL" id="CAK6952382.1"/>
    </source>
</evidence>
<name>A0AAV1N0W2_SCOSC</name>
<reference evidence="2 3" key="1">
    <citation type="submission" date="2024-01" db="EMBL/GenBank/DDBJ databases">
        <authorList>
            <person name="Alioto T."/>
            <person name="Alioto T."/>
            <person name="Gomez Garrido J."/>
        </authorList>
    </citation>
    <scope>NUCLEOTIDE SEQUENCE [LARGE SCALE GENOMIC DNA]</scope>
</reference>
<comment type="caution">
    <text evidence="2">The sequence shown here is derived from an EMBL/GenBank/DDBJ whole genome shotgun (WGS) entry which is preliminary data.</text>
</comment>
<organism evidence="2 3">
    <name type="scientific">Scomber scombrus</name>
    <name type="common">Atlantic mackerel</name>
    <name type="synonym">Scomber vernalis</name>
    <dbReference type="NCBI Taxonomy" id="13677"/>
    <lineage>
        <taxon>Eukaryota</taxon>
        <taxon>Metazoa</taxon>
        <taxon>Chordata</taxon>
        <taxon>Craniata</taxon>
        <taxon>Vertebrata</taxon>
        <taxon>Euteleostomi</taxon>
        <taxon>Actinopterygii</taxon>
        <taxon>Neopterygii</taxon>
        <taxon>Teleostei</taxon>
        <taxon>Neoteleostei</taxon>
        <taxon>Acanthomorphata</taxon>
        <taxon>Pelagiaria</taxon>
        <taxon>Scombriformes</taxon>
        <taxon>Scombridae</taxon>
        <taxon>Scomber</taxon>
    </lineage>
</organism>
<sequence length="80" mass="8915">MKEPSDSLSRLQLACLLACWQSEERKPPTPAKQHTGQNSERWRRKAPAGCCCPEKGEETAPTGRPRRERGLGKSPGALWD</sequence>
<evidence type="ECO:0000313" key="3">
    <source>
        <dbReference type="Proteomes" id="UP001314229"/>
    </source>
</evidence>